<dbReference type="GO" id="GO:0030016">
    <property type="term" value="C:myofibril"/>
    <property type="evidence" value="ECO:0007669"/>
    <property type="project" value="UniProtKB-SubCell"/>
</dbReference>
<dbReference type="InterPro" id="IPR000048">
    <property type="entry name" value="IQ_motif_EF-hand-BS"/>
</dbReference>
<dbReference type="PROSITE" id="PS50096">
    <property type="entry name" value="IQ"/>
    <property type="match status" value="1"/>
</dbReference>
<evidence type="ECO:0000313" key="16">
    <source>
        <dbReference type="Proteomes" id="UP000887567"/>
    </source>
</evidence>
<dbReference type="Pfam" id="PF01576">
    <property type="entry name" value="Myosin_tail_1"/>
    <property type="match status" value="1"/>
</dbReference>
<keyword evidence="7" id="KW-0175">Coiled coil</keyword>
<feature type="region of interest" description="Disordered" evidence="12">
    <location>
        <begin position="1824"/>
        <end position="1966"/>
    </location>
</feature>
<dbReference type="InterPro" id="IPR014751">
    <property type="entry name" value="XRCC4-like_C"/>
</dbReference>
<feature type="compositionally biased region" description="Basic and acidic residues" evidence="12">
    <location>
        <begin position="1238"/>
        <end position="1247"/>
    </location>
</feature>
<dbReference type="Gene3D" id="2.30.30.360">
    <property type="entry name" value="Myosin S1 fragment, N-terminal"/>
    <property type="match status" value="1"/>
</dbReference>
<dbReference type="GO" id="GO:0005516">
    <property type="term" value="F:calmodulin binding"/>
    <property type="evidence" value="ECO:0007669"/>
    <property type="project" value="UniProtKB-KW"/>
</dbReference>
<comment type="subcellular location">
    <subcellularLocation>
        <location evidence="1">Cytoplasm</location>
        <location evidence="1">Myofibril</location>
    </subcellularLocation>
</comment>
<feature type="compositionally biased region" description="Polar residues" evidence="12">
    <location>
        <begin position="1314"/>
        <end position="1327"/>
    </location>
</feature>
<dbReference type="OrthoDB" id="10254995at2759"/>
<organism evidence="15 16">
    <name type="scientific">Exaiptasia diaphana</name>
    <name type="common">Tropical sea anemone</name>
    <name type="synonym">Aiptasia pulchella</name>
    <dbReference type="NCBI Taxonomy" id="2652724"/>
    <lineage>
        <taxon>Eukaryota</taxon>
        <taxon>Metazoa</taxon>
        <taxon>Cnidaria</taxon>
        <taxon>Anthozoa</taxon>
        <taxon>Hexacorallia</taxon>
        <taxon>Actiniaria</taxon>
        <taxon>Aiptasiidae</taxon>
        <taxon>Exaiptasia</taxon>
    </lineage>
</organism>
<dbReference type="Gene3D" id="1.20.5.4820">
    <property type="match status" value="1"/>
</dbReference>
<feature type="region of interest" description="Disordered" evidence="12">
    <location>
        <begin position="1120"/>
        <end position="1168"/>
    </location>
</feature>
<dbReference type="SUPFAM" id="SSF52540">
    <property type="entry name" value="P-loop containing nucleoside triphosphate hydrolases"/>
    <property type="match status" value="1"/>
</dbReference>
<feature type="region of interest" description="Disordered" evidence="12">
    <location>
        <begin position="1766"/>
        <end position="1793"/>
    </location>
</feature>
<dbReference type="FunFam" id="1.10.10.820:FF:000001">
    <property type="entry name" value="Myosin heavy chain"/>
    <property type="match status" value="1"/>
</dbReference>
<keyword evidence="3" id="KW-0963">Cytoplasm</keyword>
<dbReference type="SMART" id="SM00015">
    <property type="entry name" value="IQ"/>
    <property type="match status" value="1"/>
</dbReference>
<dbReference type="FunFam" id="3.40.850.10:FF:000101">
    <property type="entry name" value="Slow myosin heavy chain 2"/>
    <property type="match status" value="1"/>
</dbReference>
<evidence type="ECO:0000256" key="3">
    <source>
        <dbReference type="ARBA" id="ARBA00022490"/>
    </source>
</evidence>
<dbReference type="GO" id="GO:0051015">
    <property type="term" value="F:actin filament binding"/>
    <property type="evidence" value="ECO:0007669"/>
    <property type="project" value="InterPro"/>
</dbReference>
<dbReference type="Gene3D" id="1.20.5.340">
    <property type="match status" value="4"/>
</dbReference>
<dbReference type="Proteomes" id="UP000887567">
    <property type="component" value="Unplaced"/>
</dbReference>
<keyword evidence="16" id="KW-1185">Reference proteome</keyword>
<evidence type="ECO:0000256" key="7">
    <source>
        <dbReference type="ARBA" id="ARBA00023054"/>
    </source>
</evidence>
<dbReference type="InterPro" id="IPR001609">
    <property type="entry name" value="Myosin_head_motor_dom-like"/>
</dbReference>
<feature type="region of interest" description="Disordered" evidence="12">
    <location>
        <begin position="1310"/>
        <end position="1334"/>
    </location>
</feature>
<dbReference type="SUPFAM" id="SSF90257">
    <property type="entry name" value="Myosin rod fragments"/>
    <property type="match status" value="6"/>
</dbReference>
<evidence type="ECO:0000313" key="15">
    <source>
        <dbReference type="EnsemblMetazoa" id="XP_020901392.1"/>
    </source>
</evidence>
<dbReference type="Gene3D" id="1.20.120.720">
    <property type="entry name" value="Myosin VI head, motor domain, U50 subdomain"/>
    <property type="match status" value="1"/>
</dbReference>
<feature type="region of interest" description="Disordered" evidence="12">
    <location>
        <begin position="1459"/>
        <end position="1478"/>
    </location>
</feature>
<evidence type="ECO:0000256" key="2">
    <source>
        <dbReference type="ARBA" id="ARBA00008314"/>
    </source>
</evidence>
<dbReference type="FunFam" id="1.20.5.340:FF:000007">
    <property type="entry name" value="Myosin heavy chain, non-muscle"/>
    <property type="match status" value="1"/>
</dbReference>
<dbReference type="PANTHER" id="PTHR45615:SF40">
    <property type="entry name" value="MYOSIN HEAVY CHAIN, NON-MUSCLE"/>
    <property type="match status" value="1"/>
</dbReference>
<dbReference type="Gene3D" id="3.40.850.10">
    <property type="entry name" value="Kinesin motor domain"/>
    <property type="match status" value="1"/>
</dbReference>
<dbReference type="GO" id="GO:0032982">
    <property type="term" value="C:myosin filament"/>
    <property type="evidence" value="ECO:0007669"/>
    <property type="project" value="TreeGrafter"/>
</dbReference>
<dbReference type="GeneID" id="110239967"/>
<dbReference type="InterPro" id="IPR027417">
    <property type="entry name" value="P-loop_NTPase"/>
</dbReference>
<evidence type="ECO:0000256" key="9">
    <source>
        <dbReference type="ARBA" id="ARBA00023175"/>
    </source>
</evidence>
<dbReference type="PROSITE" id="PS51456">
    <property type="entry name" value="MYOSIN_MOTOR"/>
    <property type="match status" value="1"/>
</dbReference>
<dbReference type="FunFam" id="1.20.58.530:FF:000001">
    <property type="entry name" value="Myosin heavy chain"/>
    <property type="match status" value="1"/>
</dbReference>
<keyword evidence="10 11" id="KW-0009">Actin-binding</keyword>
<evidence type="ECO:0000256" key="11">
    <source>
        <dbReference type="PROSITE-ProRule" id="PRU00782"/>
    </source>
</evidence>
<accession>A0A913XA20</accession>
<keyword evidence="4 11" id="KW-0547">Nucleotide-binding</keyword>
<dbReference type="CDD" id="cd01377">
    <property type="entry name" value="MYSc_class_II"/>
    <property type="match status" value="1"/>
</dbReference>
<name>A0A913XA20_EXADI</name>
<evidence type="ECO:0000256" key="10">
    <source>
        <dbReference type="ARBA" id="ARBA00023203"/>
    </source>
</evidence>
<feature type="compositionally biased region" description="Basic and acidic residues" evidence="12">
    <location>
        <begin position="1209"/>
        <end position="1223"/>
    </location>
</feature>
<dbReference type="OMA" id="DVRFLHK"/>
<feature type="region of interest" description="Actin-binding" evidence="11">
    <location>
        <begin position="657"/>
        <end position="679"/>
    </location>
</feature>
<evidence type="ECO:0000256" key="12">
    <source>
        <dbReference type="SAM" id="MobiDB-lite"/>
    </source>
</evidence>
<dbReference type="Pfam" id="PF00612">
    <property type="entry name" value="IQ"/>
    <property type="match status" value="1"/>
</dbReference>
<feature type="compositionally biased region" description="Polar residues" evidence="12">
    <location>
        <begin position="1766"/>
        <end position="1780"/>
    </location>
</feature>
<evidence type="ECO:0000256" key="1">
    <source>
        <dbReference type="ARBA" id="ARBA00004657"/>
    </source>
</evidence>
<dbReference type="FunFam" id="2.30.30.360:FF:000001">
    <property type="entry name" value="Myosin heavy chain"/>
    <property type="match status" value="1"/>
</dbReference>
<feature type="region of interest" description="Disordered" evidence="12">
    <location>
        <begin position="982"/>
        <end position="1011"/>
    </location>
</feature>
<sequence>MENEMKYLVVDRAAISDPVALAEWSSKKLVWIPDEKEGFVAASIKDDKKEEYVVEVDGGKRKKVNKDDIQRMNPPKFEKVEDMADLTCLNEASVLHNLKDRYFSGLIYTYSGLFCVVVNPYKRLPIYTDKVIDMYRGKKRHEVPPHIYAITDTAYRSMLQDRENQSILCTGESGAGKTENTKKVIQYLAAVAGHSYGKMHQSPQKGDKGKGGHSQVELERQLLSANPILEAFGNAKTIKNDNSSRFGKFIRINFDASGFIAGANIETYLLEKSRAIRQNNNERTFHVFYQMLDGLDSKTKGELLLGKPTDYKFLSNGSIPVPSIDDKQELQDSIKCLNDMNLAQDDVNALFRVVSAVLQFGQLVFKQERNSDQAILPNNEVAQKICHLLSMPVTEFTRAILRPRVKVGRDYVQKAVTKDQAESSTEAIAKALYERMFKWVVAKINRSLDRTKREGASFIGILDIAGFEIFDINSFEQLCINFTNEKLQQLFNHTMFILEQEEYRKEGIDWKFIDFGLDLQPCIDLLQLPMGIFALCDEECWFPKATDKTLVEKLVKEHNKKEKFQIPEFRSKAHFSIIHYAGRVDYNCDGWLLKNQDPLNDNITALMQASSDSFVAGLWKDAEFVSTFAAQTETPFGSSKVRKGRFRTVSQVYRDQLARLMNVLNNTNPNFVRCIIPNHEKKAGKINSNLVLDQLRCNGVLEGIRICRQGFPNRMLFQEFKQRYELLTPGVIAKGFMDGRKACEKMLKFLEMDSNSYRIGQSKVFFRAGVLAHLEEERDIKLTEIITIFQAFCRGNIARKQYHRRVQQLSAIRVIQRNCLSYLKLRNWQWWRLFTKVKPLLNVTRQEEELTHKSDELRVTREKVDKLETDYGELEKKHNQLAEEKAIVTEQLEAEREAFLEADDMRQRLQTKKTELEDLLNDLEGRIVEEEEQVITLSEDKKKLLKEINDLEDSLEEEESARQKLHLEKVSCEAKIKKMEEDLSQVEDTNSKLSKEKKSLEEKLSETSQALVDEEEKAKSLAKQKAKQDAVIADLEERLRNEERARQELEKIRRKLEAELADVSRQLEEAKQQIQELEATVHKKDMELNEINARFDEESAKRTELEKVKRELESMVDELKEDIDAEKGARTRAEKQRRELEQELESLKSELEESIDTTAAATEMRTKRESELVALKKSLEENEAAHEAAMAQFRQKSAQVVEELQEQLDSVKKSKSNLEKSKGNLESQTSEMSIEIKSLQDKKQDQDRKIKTLETQLTEANIRLTDDETKVSELQDIKLKLQKEVEISVSQVEEFDSKCSQLERSKKNLEDQLAETQDQLQDETQAKLSLDSKLKDADHEISRLNEQIEEEEDAKQALQKQMQSVQTQLLDAKKLSEERAVALEDADVVKKKMIREMEGLQQHADELMATNGKLEKARKRLQNEVDDLQLNLDKEKSNVANLEKKQRKFDQLLAEEKQVAERYSQERDNAEREARQNETKVISLTHELEEVQDKLVESERLRKVAQNELEAMMESKDDFGKNVHELEKAKRSLEQQLAEMKQSYEELEDELQATEDAKLRNDVNMQALKAQYERELQSRDEQNEEKRKGLLKQLRELEAELDEERKMRVNAVNAKKKQEMDMRELEDQLEAANKVKEDGLRQLKKYQQQLKDIQRDLDDARHGRDEIADQAKENERKLKQLEAEFLQMQEDLAAAERARKTVEHERDELQEELSALAGQRGISAEEKRKLEARIQALEEEVDEERTQSELASDKYKRAMMQMEQMQTDLNTERSQNQSLESAKASLEKQNKDLKSKLQELENQTRVRHKMAMAALESKMATLQEQLDHESKERALMAKTNRKMDRKLKELQLQNEEERRHADQYREQMDKLNARMKALKRQVDEAEEESSRLNSSKRKMQRELDDALEANEELQREVQSMRNRLRGRGGGGRTGYTTPPDSRRKPRDRAGVEPMEGDASADVPEED</sequence>
<protein>
    <submittedName>
        <fullName evidence="15">Uncharacterized protein</fullName>
    </submittedName>
</protein>
<dbReference type="FunFam" id="1.20.5.4820:FF:000002">
    <property type="entry name" value="Myosin heavy chain 10"/>
    <property type="match status" value="1"/>
</dbReference>
<evidence type="ECO:0000256" key="6">
    <source>
        <dbReference type="ARBA" id="ARBA00022860"/>
    </source>
</evidence>
<feature type="region of interest" description="Disordered" evidence="12">
    <location>
        <begin position="1209"/>
        <end position="1247"/>
    </location>
</feature>
<dbReference type="InterPro" id="IPR004009">
    <property type="entry name" value="SH3_Myosin"/>
</dbReference>
<evidence type="ECO:0000259" key="13">
    <source>
        <dbReference type="PROSITE" id="PS51456"/>
    </source>
</evidence>
<dbReference type="EnsemblMetazoa" id="XM_021045733.2">
    <property type="protein sequence ID" value="XP_020901392.1"/>
    <property type="gene ID" value="LOC110239967"/>
</dbReference>
<feature type="compositionally biased region" description="Basic and acidic residues" evidence="12">
    <location>
        <begin position="1825"/>
        <end position="1835"/>
    </location>
</feature>
<proteinExistence type="inferred from homology"/>
<evidence type="ECO:0000256" key="4">
    <source>
        <dbReference type="ARBA" id="ARBA00022741"/>
    </source>
</evidence>
<dbReference type="RefSeq" id="XP_020901392.1">
    <property type="nucleotide sequence ID" value="XM_021045733.2"/>
</dbReference>
<feature type="domain" description="Myosin N-terminal SH3-like" evidence="14">
    <location>
        <begin position="25"/>
        <end position="74"/>
    </location>
</feature>
<evidence type="ECO:0000256" key="8">
    <source>
        <dbReference type="ARBA" id="ARBA00023123"/>
    </source>
</evidence>
<reference evidence="15" key="1">
    <citation type="submission" date="2022-11" db="UniProtKB">
        <authorList>
            <consortium name="EnsemblMetazoa"/>
        </authorList>
    </citation>
    <scope>IDENTIFICATION</scope>
</reference>
<keyword evidence="9 11" id="KW-0505">Motor protein</keyword>
<dbReference type="Gene3D" id="1.20.5.370">
    <property type="match status" value="1"/>
</dbReference>
<keyword evidence="5 11" id="KW-0067">ATP-binding</keyword>
<dbReference type="Gene3D" id="1.20.58.530">
    <property type="match status" value="1"/>
</dbReference>
<dbReference type="Gene3D" id="1.10.10.820">
    <property type="match status" value="1"/>
</dbReference>
<feature type="compositionally biased region" description="Basic and acidic residues" evidence="12">
    <location>
        <begin position="989"/>
        <end position="1005"/>
    </location>
</feature>
<evidence type="ECO:0000256" key="5">
    <source>
        <dbReference type="ARBA" id="ARBA00022840"/>
    </source>
</evidence>
<dbReference type="Pfam" id="PF00063">
    <property type="entry name" value="Myosin_head"/>
    <property type="match status" value="1"/>
</dbReference>
<dbReference type="GO" id="GO:0016460">
    <property type="term" value="C:myosin II complex"/>
    <property type="evidence" value="ECO:0007669"/>
    <property type="project" value="TreeGrafter"/>
</dbReference>
<dbReference type="GO" id="GO:0000146">
    <property type="term" value="F:microfilament motor activity"/>
    <property type="evidence" value="ECO:0007669"/>
    <property type="project" value="TreeGrafter"/>
</dbReference>
<dbReference type="SMART" id="SM00242">
    <property type="entry name" value="MYSc"/>
    <property type="match status" value="1"/>
</dbReference>
<dbReference type="PANTHER" id="PTHR45615">
    <property type="entry name" value="MYOSIN HEAVY CHAIN, NON-MUSCLE"/>
    <property type="match status" value="1"/>
</dbReference>
<feature type="binding site" evidence="11">
    <location>
        <begin position="171"/>
        <end position="178"/>
    </location>
    <ligand>
        <name>ATP</name>
        <dbReference type="ChEBI" id="CHEBI:30616"/>
    </ligand>
</feature>
<dbReference type="InterPro" id="IPR002928">
    <property type="entry name" value="Myosin_tail"/>
</dbReference>
<keyword evidence="8 11" id="KW-0518">Myosin</keyword>
<feature type="compositionally biased region" description="Basic and acidic residues" evidence="12">
    <location>
        <begin position="1855"/>
        <end position="1872"/>
    </location>
</feature>
<dbReference type="InterPro" id="IPR036961">
    <property type="entry name" value="Kinesin_motor_dom_sf"/>
</dbReference>
<feature type="domain" description="Myosin motor" evidence="13">
    <location>
        <begin position="78"/>
        <end position="779"/>
    </location>
</feature>
<dbReference type="InterPro" id="IPR008989">
    <property type="entry name" value="Myosin_S1_N"/>
</dbReference>
<dbReference type="PROSITE" id="PS51844">
    <property type="entry name" value="SH3_LIKE"/>
    <property type="match status" value="1"/>
</dbReference>
<dbReference type="FunFam" id="1.20.120.720:FF:000001">
    <property type="entry name" value="Myosin heavy chain, muscle"/>
    <property type="match status" value="1"/>
</dbReference>
<comment type="similarity">
    <text evidence="2 11">Belongs to the TRAFAC class myosin-kinesin ATPase superfamily. Myosin family.</text>
</comment>
<evidence type="ECO:0000259" key="14">
    <source>
        <dbReference type="PROSITE" id="PS51844"/>
    </source>
</evidence>
<dbReference type="KEGG" id="epa:110239967"/>
<dbReference type="GO" id="GO:0005524">
    <property type="term" value="F:ATP binding"/>
    <property type="evidence" value="ECO:0007669"/>
    <property type="project" value="UniProtKB-UniRule"/>
</dbReference>
<dbReference type="Pfam" id="PF02736">
    <property type="entry name" value="Myosin_N"/>
    <property type="match status" value="1"/>
</dbReference>
<dbReference type="Gene3D" id="6.10.250.2420">
    <property type="match status" value="1"/>
</dbReference>
<keyword evidence="6" id="KW-0112">Calmodulin-binding</keyword>
<dbReference type="PRINTS" id="PR00193">
    <property type="entry name" value="MYOSINHEAVY"/>
</dbReference>
<feature type="compositionally biased region" description="Basic and acidic residues" evidence="12">
    <location>
        <begin position="1125"/>
        <end position="1151"/>
    </location>
</feature>